<sequence length="167" mass="19095">MGYSEAILSVVEKHGWQIFYLHLDDVLTKCQRVKVPTQENEEKIPNKGAITKQIALRFLGEEIPEHPSSTSTEDDDEDGEEATAEKKNIENKGEEEKTESVHIESDKDKANMTQTYTLATIASTLKSITSLTEQEHAIHQLIDDLRKIDTDDEEEVPINQLKRKRYK</sequence>
<feature type="region of interest" description="Disordered" evidence="1">
    <location>
        <begin position="147"/>
        <end position="167"/>
    </location>
</feature>
<evidence type="ECO:0000313" key="3">
    <source>
        <dbReference type="Proteomes" id="UP001358586"/>
    </source>
</evidence>
<dbReference type="EMBL" id="JARKNE010000006">
    <property type="protein sequence ID" value="KAK5825664.1"/>
    <property type="molecule type" value="Genomic_DNA"/>
</dbReference>
<gene>
    <name evidence="2" type="ORF">PVK06_020522</name>
</gene>
<comment type="caution">
    <text evidence="2">The sequence shown here is derived from an EMBL/GenBank/DDBJ whole genome shotgun (WGS) entry which is preliminary data.</text>
</comment>
<keyword evidence="3" id="KW-1185">Reference proteome</keyword>
<protein>
    <submittedName>
        <fullName evidence="2">Uncharacterized protein</fullName>
    </submittedName>
</protein>
<name>A0ABR0PML0_GOSAR</name>
<reference evidence="2 3" key="1">
    <citation type="submission" date="2023-03" db="EMBL/GenBank/DDBJ databases">
        <title>WGS of Gossypium arboreum.</title>
        <authorList>
            <person name="Yu D."/>
        </authorList>
    </citation>
    <scope>NUCLEOTIDE SEQUENCE [LARGE SCALE GENOMIC DNA]</scope>
    <source>
        <tissue evidence="2">Leaf</tissue>
    </source>
</reference>
<accession>A0ABR0PML0</accession>
<feature type="region of interest" description="Disordered" evidence="1">
    <location>
        <begin position="59"/>
        <end position="108"/>
    </location>
</feature>
<evidence type="ECO:0000313" key="2">
    <source>
        <dbReference type="EMBL" id="KAK5825664.1"/>
    </source>
</evidence>
<proteinExistence type="predicted"/>
<organism evidence="2 3">
    <name type="scientific">Gossypium arboreum</name>
    <name type="common">Tree cotton</name>
    <name type="synonym">Gossypium nanking</name>
    <dbReference type="NCBI Taxonomy" id="29729"/>
    <lineage>
        <taxon>Eukaryota</taxon>
        <taxon>Viridiplantae</taxon>
        <taxon>Streptophyta</taxon>
        <taxon>Embryophyta</taxon>
        <taxon>Tracheophyta</taxon>
        <taxon>Spermatophyta</taxon>
        <taxon>Magnoliopsida</taxon>
        <taxon>eudicotyledons</taxon>
        <taxon>Gunneridae</taxon>
        <taxon>Pentapetalae</taxon>
        <taxon>rosids</taxon>
        <taxon>malvids</taxon>
        <taxon>Malvales</taxon>
        <taxon>Malvaceae</taxon>
        <taxon>Malvoideae</taxon>
        <taxon>Gossypium</taxon>
    </lineage>
</organism>
<evidence type="ECO:0000256" key="1">
    <source>
        <dbReference type="SAM" id="MobiDB-lite"/>
    </source>
</evidence>
<dbReference type="Proteomes" id="UP001358586">
    <property type="component" value="Chromosome 6"/>
</dbReference>
<feature type="compositionally biased region" description="Basic and acidic residues" evidence="1">
    <location>
        <begin position="83"/>
        <end position="108"/>
    </location>
</feature>
<feature type="compositionally biased region" description="Acidic residues" evidence="1">
    <location>
        <begin position="72"/>
        <end position="82"/>
    </location>
</feature>